<keyword evidence="4" id="KW-1185">Reference proteome</keyword>
<accession>A0A383WCV8</accession>
<dbReference type="Pfam" id="PF03330">
    <property type="entry name" value="DPBB_1"/>
    <property type="match status" value="1"/>
</dbReference>
<dbReference type="CDD" id="cd22271">
    <property type="entry name" value="DPBB_EXP_N-like"/>
    <property type="match status" value="1"/>
</dbReference>
<organism evidence="3 4">
    <name type="scientific">Tetradesmus obliquus</name>
    <name type="common">Green alga</name>
    <name type="synonym">Acutodesmus obliquus</name>
    <dbReference type="NCBI Taxonomy" id="3088"/>
    <lineage>
        <taxon>Eukaryota</taxon>
        <taxon>Viridiplantae</taxon>
        <taxon>Chlorophyta</taxon>
        <taxon>core chlorophytes</taxon>
        <taxon>Chlorophyceae</taxon>
        <taxon>CS clade</taxon>
        <taxon>Sphaeropleales</taxon>
        <taxon>Scenedesmaceae</taxon>
        <taxon>Tetradesmus</taxon>
    </lineage>
</organism>
<dbReference type="EMBL" id="FNXT01001221">
    <property type="protein sequence ID" value="SZX74919.1"/>
    <property type="molecule type" value="Genomic_DNA"/>
</dbReference>
<evidence type="ECO:0000313" key="4">
    <source>
        <dbReference type="Proteomes" id="UP000256970"/>
    </source>
</evidence>
<feature type="domain" description="Expansin-like EG45" evidence="2">
    <location>
        <begin position="43"/>
        <end position="171"/>
    </location>
</feature>
<dbReference type="Proteomes" id="UP000256970">
    <property type="component" value="Unassembled WGS sequence"/>
</dbReference>
<dbReference type="Gene3D" id="2.40.40.10">
    <property type="entry name" value="RlpA-like domain"/>
    <property type="match status" value="1"/>
</dbReference>
<sequence length="220" mass="24468">MFSSRTLLALVALVATLQATAGQGQWHDGRATFYGKDGWSIHKGSCMFGYLDETAGTGWDTAAISDVSGDYQGSCGKCKEVKCKATGFRDGYGQWIDRKDVCFDTSASVVVTITDTCPCSYPGNYYSNKRWCCGDMYHMDLSLWAFEKLADTKWGVIGLSWRDVPCWHKPNKRAKNKYGQRSGPDMGPPGGWYAALDKRPFKKVSWENTQGRKLRGAFSV</sequence>
<feature type="chain" id="PRO_5016896363" description="Expansin-like EG45 domain-containing protein" evidence="1">
    <location>
        <begin position="23"/>
        <end position="220"/>
    </location>
</feature>
<dbReference type="GO" id="GO:0009664">
    <property type="term" value="P:plant-type cell wall organization"/>
    <property type="evidence" value="ECO:0007669"/>
    <property type="project" value="InterPro"/>
</dbReference>
<dbReference type="SMART" id="SM00837">
    <property type="entry name" value="DPBB_1"/>
    <property type="match status" value="1"/>
</dbReference>
<dbReference type="PANTHER" id="PTHR31867">
    <property type="entry name" value="EXPANSIN-A15"/>
    <property type="match status" value="1"/>
</dbReference>
<keyword evidence="1" id="KW-0732">Signal</keyword>
<gene>
    <name evidence="3" type="ORF">BQ4739_LOCUS15237</name>
</gene>
<dbReference type="InterPro" id="IPR007112">
    <property type="entry name" value="Expansin/allergen_DPBB_dom"/>
</dbReference>
<protein>
    <recommendedName>
        <fullName evidence="2">Expansin-like EG45 domain-containing protein</fullName>
    </recommendedName>
</protein>
<dbReference type="STRING" id="3088.A0A383WCV8"/>
<evidence type="ECO:0000313" key="3">
    <source>
        <dbReference type="EMBL" id="SZX74919.1"/>
    </source>
</evidence>
<proteinExistence type="predicted"/>
<dbReference type="AlphaFoldDB" id="A0A383WCV8"/>
<name>A0A383WCV8_TETOB</name>
<dbReference type="PROSITE" id="PS50842">
    <property type="entry name" value="EXPANSIN_EG45"/>
    <property type="match status" value="1"/>
</dbReference>
<feature type="signal peptide" evidence="1">
    <location>
        <begin position="1"/>
        <end position="22"/>
    </location>
</feature>
<dbReference type="InterPro" id="IPR009009">
    <property type="entry name" value="RlpA-like_DPBB"/>
</dbReference>
<dbReference type="SUPFAM" id="SSF50685">
    <property type="entry name" value="Barwin-like endoglucanases"/>
    <property type="match status" value="1"/>
</dbReference>
<dbReference type="InterPro" id="IPR002963">
    <property type="entry name" value="Expansin"/>
</dbReference>
<dbReference type="InterPro" id="IPR036908">
    <property type="entry name" value="RlpA-like_sf"/>
</dbReference>
<reference evidence="3 4" key="1">
    <citation type="submission" date="2016-10" db="EMBL/GenBank/DDBJ databases">
        <authorList>
            <person name="Cai Z."/>
        </authorList>
    </citation>
    <scope>NUCLEOTIDE SEQUENCE [LARGE SCALE GENOMIC DNA]</scope>
</reference>
<evidence type="ECO:0000259" key="2">
    <source>
        <dbReference type="PROSITE" id="PS50842"/>
    </source>
</evidence>
<evidence type="ECO:0000256" key="1">
    <source>
        <dbReference type="SAM" id="SignalP"/>
    </source>
</evidence>